<keyword evidence="2" id="KW-1185">Reference proteome</keyword>
<protein>
    <recommendedName>
        <fullName evidence="3">Phosphohydrolase</fullName>
    </recommendedName>
</protein>
<evidence type="ECO:0000313" key="1">
    <source>
        <dbReference type="EMBL" id="AKU18910.1"/>
    </source>
</evidence>
<dbReference type="STRING" id="571913.VV02_13575"/>
<dbReference type="PATRIC" id="fig|571913.6.peg.2760"/>
<dbReference type="EMBL" id="CP011112">
    <property type="protein sequence ID" value="AKU18910.1"/>
    <property type="molecule type" value="Genomic_DNA"/>
</dbReference>
<accession>A0A0K1JQT3</accession>
<organism evidence="1 2">
    <name type="scientific">Luteipulveratus mongoliensis</name>
    <dbReference type="NCBI Taxonomy" id="571913"/>
    <lineage>
        <taxon>Bacteria</taxon>
        <taxon>Bacillati</taxon>
        <taxon>Actinomycetota</taxon>
        <taxon>Actinomycetes</taxon>
        <taxon>Micrococcales</taxon>
        <taxon>Dermacoccaceae</taxon>
        <taxon>Luteipulveratus</taxon>
    </lineage>
</organism>
<dbReference type="AlphaFoldDB" id="A0A0K1JQT3"/>
<dbReference type="Proteomes" id="UP000066480">
    <property type="component" value="Chromosome"/>
</dbReference>
<evidence type="ECO:0008006" key="3">
    <source>
        <dbReference type="Google" id="ProtNLM"/>
    </source>
</evidence>
<dbReference type="PANTHER" id="PTHR21262">
    <property type="entry name" value="GUANOSINE-3',5'-BIS DIPHOSPHATE 3'-PYROPHOSPHOHYDROLASE"/>
    <property type="match status" value="1"/>
</dbReference>
<evidence type="ECO:0000313" key="2">
    <source>
        <dbReference type="Proteomes" id="UP000066480"/>
    </source>
</evidence>
<name>A0A0K1JQT3_9MICO</name>
<dbReference type="Pfam" id="PF13328">
    <property type="entry name" value="HD_4"/>
    <property type="match status" value="1"/>
</dbReference>
<dbReference type="GO" id="GO:0005886">
    <property type="term" value="C:plasma membrane"/>
    <property type="evidence" value="ECO:0007669"/>
    <property type="project" value="TreeGrafter"/>
</dbReference>
<proteinExistence type="predicted"/>
<dbReference type="SUPFAM" id="SSF109604">
    <property type="entry name" value="HD-domain/PDEase-like"/>
    <property type="match status" value="1"/>
</dbReference>
<sequence>MWAEAYDYLTAPVDTISAATKLAAAVHREQVDKSGAPYVEHAYATARIALEDGASEHQQMAGLLHDAVEDTPCTLEQLRDLGVPEPVVVMVDALTRRDGESHPEYLARLIETPEAVPVKRADIQHNQSPDRLARLDSATQDRLRGKYEAALAALSRS</sequence>
<gene>
    <name evidence="1" type="ORF">VV02_13575</name>
</gene>
<reference evidence="1 2" key="1">
    <citation type="submission" date="2015-03" db="EMBL/GenBank/DDBJ databases">
        <title>Luteipulveratus halotolerans sp. nov., a novel actinobacterium (Dermacoccaceae) from Sarawak, Malaysia.</title>
        <authorList>
            <person name="Juboi H."/>
            <person name="Basik A."/>
            <person name="Shamsul S.S."/>
            <person name="Arnold P."/>
            <person name="Schmitt E.K."/>
            <person name="Sanglier J.-J."/>
            <person name="Yeo T."/>
        </authorList>
    </citation>
    <scope>NUCLEOTIDE SEQUENCE [LARGE SCALE GENOMIC DNA]</scope>
    <source>
        <strain evidence="1 2">MN07-A0370</strain>
    </source>
</reference>
<dbReference type="PANTHER" id="PTHR21262:SF31">
    <property type="entry name" value="GTP PYROPHOSPHOKINASE"/>
    <property type="match status" value="1"/>
</dbReference>
<dbReference type="Gene3D" id="1.10.3210.10">
    <property type="entry name" value="Hypothetical protein af1432"/>
    <property type="match status" value="1"/>
</dbReference>
<dbReference type="KEGG" id="lmoi:VV02_13575"/>